<dbReference type="PANTHER" id="PTHR43434">
    <property type="entry name" value="PHOSPHOGLYCOLATE PHOSPHATASE"/>
    <property type="match status" value="1"/>
</dbReference>
<dbReference type="PANTHER" id="PTHR43434:SF16">
    <property type="entry name" value="BLL8046 PROTEIN"/>
    <property type="match status" value="1"/>
</dbReference>
<dbReference type="SFLD" id="SFLDG01129">
    <property type="entry name" value="C1.5:_HAD__Beta-PGM__Phosphata"/>
    <property type="match status" value="1"/>
</dbReference>
<dbReference type="Pfam" id="PF13419">
    <property type="entry name" value="HAD_2"/>
    <property type="match status" value="1"/>
</dbReference>
<dbReference type="SFLD" id="SFLDS00003">
    <property type="entry name" value="Haloacid_Dehalogenase"/>
    <property type="match status" value="1"/>
</dbReference>
<dbReference type="InterPro" id="IPR036412">
    <property type="entry name" value="HAD-like_sf"/>
</dbReference>
<protein>
    <submittedName>
        <fullName evidence="1">HAD superfamily hydrolase (TIGR01549 family)</fullName>
    </submittedName>
</protein>
<name>A0ABU8B563_9BRAD</name>
<dbReference type="NCBIfam" id="TIGR01549">
    <property type="entry name" value="HAD-SF-IA-v1"/>
    <property type="match status" value="1"/>
</dbReference>
<dbReference type="InterPro" id="IPR006439">
    <property type="entry name" value="HAD-SF_hydro_IA"/>
</dbReference>
<dbReference type="InterPro" id="IPR023214">
    <property type="entry name" value="HAD_sf"/>
</dbReference>
<keyword evidence="1" id="KW-0378">Hydrolase</keyword>
<keyword evidence="2" id="KW-1185">Reference proteome</keyword>
<accession>A0ABU8B563</accession>
<dbReference type="GO" id="GO:0016787">
    <property type="term" value="F:hydrolase activity"/>
    <property type="evidence" value="ECO:0007669"/>
    <property type="project" value="UniProtKB-KW"/>
</dbReference>
<organism evidence="1 2">
    <name type="scientific">Bradyrhizobium algeriense</name>
    <dbReference type="NCBI Taxonomy" id="634784"/>
    <lineage>
        <taxon>Bacteria</taxon>
        <taxon>Pseudomonadati</taxon>
        <taxon>Pseudomonadota</taxon>
        <taxon>Alphaproteobacteria</taxon>
        <taxon>Hyphomicrobiales</taxon>
        <taxon>Nitrobacteraceae</taxon>
        <taxon>Bradyrhizobium</taxon>
    </lineage>
</organism>
<proteinExistence type="predicted"/>
<dbReference type="EMBL" id="JAZHRV010000001">
    <property type="protein sequence ID" value="MEH2553680.1"/>
    <property type="molecule type" value="Genomic_DNA"/>
</dbReference>
<dbReference type="InterPro" id="IPR041492">
    <property type="entry name" value="HAD_2"/>
</dbReference>
<dbReference type="Proteomes" id="UP001364224">
    <property type="component" value="Unassembled WGS sequence"/>
</dbReference>
<evidence type="ECO:0000313" key="2">
    <source>
        <dbReference type="Proteomes" id="UP001364224"/>
    </source>
</evidence>
<dbReference type="Gene3D" id="3.40.50.1000">
    <property type="entry name" value="HAD superfamily/HAD-like"/>
    <property type="match status" value="1"/>
</dbReference>
<dbReference type="SUPFAM" id="SSF56784">
    <property type="entry name" value="HAD-like"/>
    <property type="match status" value="1"/>
</dbReference>
<sequence>MLFSGYIFDVEGTLVDCVRQNLLSLQESLANFGATVPYEILQLYSGLDGDQTLQLIAPAMSAEERKRVLEAKEKVYDGKYLAMAKSFAGVRDVLEAIAKAGGRIALATDCKGPELKHYRSLLDVDDLISCVACGDDVEHGKPDPRLVGLAVRRLGVSVKQAIMIGDTPYDAEAARSAGVAAAGLLTGGFAKEALLEAGCSIVAGDLPELLMSLESMSDEGSLDRSGSPA</sequence>
<dbReference type="InterPro" id="IPR050155">
    <property type="entry name" value="HAD-like_hydrolase_sf"/>
</dbReference>
<reference evidence="1 2" key="1">
    <citation type="submission" date="2024-02" db="EMBL/GenBank/DDBJ databases">
        <title>Adaptive strategies in a cosmopolitan and abundant soil bacterium.</title>
        <authorList>
            <person name="Carini P."/>
        </authorList>
    </citation>
    <scope>NUCLEOTIDE SEQUENCE [LARGE SCALE GENOMIC DNA]</scope>
    <source>
        <strain evidence="1 2">AZCC 1608</strain>
    </source>
</reference>
<evidence type="ECO:0000313" key="1">
    <source>
        <dbReference type="EMBL" id="MEH2553680.1"/>
    </source>
</evidence>
<gene>
    <name evidence="1" type="ORF">V1286_001209</name>
</gene>
<comment type="caution">
    <text evidence="1">The sequence shown here is derived from an EMBL/GenBank/DDBJ whole genome shotgun (WGS) entry which is preliminary data.</text>
</comment>
<dbReference type="RefSeq" id="WP_334478201.1">
    <property type="nucleotide sequence ID" value="NZ_JAZHRV010000001.1"/>
</dbReference>
<dbReference type="Gene3D" id="1.10.150.240">
    <property type="entry name" value="Putative phosphatase, domain 2"/>
    <property type="match status" value="1"/>
</dbReference>
<dbReference type="InterPro" id="IPR023198">
    <property type="entry name" value="PGP-like_dom2"/>
</dbReference>